<dbReference type="EMBL" id="MLJW01004344">
    <property type="protein sequence ID" value="OIQ70144.1"/>
    <property type="molecule type" value="Genomic_DNA"/>
</dbReference>
<proteinExistence type="predicted"/>
<comment type="caution">
    <text evidence="1">The sequence shown here is derived from an EMBL/GenBank/DDBJ whole genome shotgun (WGS) entry which is preliminary data.</text>
</comment>
<accession>A0A1J5PH88</accession>
<name>A0A1J5PH88_9ZZZZ</name>
<evidence type="ECO:0000313" key="1">
    <source>
        <dbReference type="EMBL" id="OIQ70144.1"/>
    </source>
</evidence>
<protein>
    <submittedName>
        <fullName evidence="1">Uncharacterized protein</fullName>
    </submittedName>
</protein>
<sequence>MGEGTGVDEDGGGGFARVMDPVDQLIFAVGLVKADLDAEVFGEGAKVGLDIGEGFGAVDMRLAFAQQVEVGAVEDKDGRFHAGSPLRAVRDGSARRAARASLRRVPVRVIWRASRSQALGASRATAASAIA</sequence>
<gene>
    <name evidence="1" type="ORF">GALL_482490</name>
</gene>
<dbReference type="AlphaFoldDB" id="A0A1J5PH88"/>
<reference evidence="1" key="1">
    <citation type="submission" date="2016-10" db="EMBL/GenBank/DDBJ databases">
        <title>Sequence of Gallionella enrichment culture.</title>
        <authorList>
            <person name="Poehlein A."/>
            <person name="Muehling M."/>
            <person name="Daniel R."/>
        </authorList>
    </citation>
    <scope>NUCLEOTIDE SEQUENCE</scope>
</reference>
<organism evidence="1">
    <name type="scientific">mine drainage metagenome</name>
    <dbReference type="NCBI Taxonomy" id="410659"/>
    <lineage>
        <taxon>unclassified sequences</taxon>
        <taxon>metagenomes</taxon>
        <taxon>ecological metagenomes</taxon>
    </lineage>
</organism>